<dbReference type="SMART" id="SM00342">
    <property type="entry name" value="HTH_ARAC"/>
    <property type="match status" value="1"/>
</dbReference>
<dbReference type="InterPro" id="IPR029062">
    <property type="entry name" value="Class_I_gatase-like"/>
</dbReference>
<dbReference type="Gene3D" id="1.10.10.60">
    <property type="entry name" value="Homeodomain-like"/>
    <property type="match status" value="1"/>
</dbReference>
<gene>
    <name evidence="4" type="ORF">GCM10009760_29080</name>
</gene>
<keyword evidence="1" id="KW-0805">Transcription regulation</keyword>
<protein>
    <submittedName>
        <fullName evidence="4">GlxA family transcriptional regulator</fullName>
    </submittedName>
</protein>
<accession>A0ABN2ZJ91</accession>
<organism evidence="4 5">
    <name type="scientific">Kitasatospora kazusensis</name>
    <dbReference type="NCBI Taxonomy" id="407974"/>
    <lineage>
        <taxon>Bacteria</taxon>
        <taxon>Bacillati</taxon>
        <taxon>Actinomycetota</taxon>
        <taxon>Actinomycetes</taxon>
        <taxon>Kitasatosporales</taxon>
        <taxon>Streptomycetaceae</taxon>
        <taxon>Kitasatospora</taxon>
    </lineage>
</organism>
<dbReference type="InterPro" id="IPR018060">
    <property type="entry name" value="HTH_AraC"/>
</dbReference>
<dbReference type="CDD" id="cd03137">
    <property type="entry name" value="GATase1_AraC_1"/>
    <property type="match status" value="1"/>
</dbReference>
<keyword evidence="2" id="KW-0804">Transcription</keyword>
<comment type="caution">
    <text evidence="4">The sequence shown here is derived from an EMBL/GenBank/DDBJ whole genome shotgun (WGS) entry which is preliminary data.</text>
</comment>
<dbReference type="InterPro" id="IPR052158">
    <property type="entry name" value="INH-QAR"/>
</dbReference>
<dbReference type="Pfam" id="PF01965">
    <property type="entry name" value="DJ-1_PfpI"/>
    <property type="match status" value="1"/>
</dbReference>
<dbReference type="Gene3D" id="3.40.50.880">
    <property type="match status" value="1"/>
</dbReference>
<dbReference type="SUPFAM" id="SSF52317">
    <property type="entry name" value="Class I glutamine amidotransferase-like"/>
    <property type="match status" value="1"/>
</dbReference>
<evidence type="ECO:0000256" key="1">
    <source>
        <dbReference type="ARBA" id="ARBA00023015"/>
    </source>
</evidence>
<feature type="domain" description="HTH araC/xylS-type" evidence="3">
    <location>
        <begin position="239"/>
        <end position="337"/>
    </location>
</feature>
<proteinExistence type="predicted"/>
<dbReference type="SUPFAM" id="SSF46689">
    <property type="entry name" value="Homeodomain-like"/>
    <property type="match status" value="2"/>
</dbReference>
<keyword evidence="5" id="KW-1185">Reference proteome</keyword>
<name>A0ABN2ZJ91_9ACTN</name>
<sequence length="338" mass="36779">MRPWAARRRLDGVSVRNVLFILYDGVVALDAAGPLEVFAAANAYAAGHPPATPDGAAYRIRTASAHGRAVRTTSGLTLSPDLDLQAAPLPHTVVVPGGSTAPDGSVVPDADAVAWLRGNARRCRRIASVCTGAFLLAEAGLLNGRRATTHWSRTAELAARHPGVRVEDEPIFVRDGRVWTSAGITSGIDLALALVEEDLGRDASLTIARHLVVFLRRHGNQQQFSTQLRAQSAERPGLREVQQWIADHPDSDLGIEALARRANLSPRHFTRAFTAETGIPPGRYVDRTRLETARRLLEDSTDSIEHIARRAGYPTQEAMRRAFHRTLGLSPLQYRAKA</sequence>
<evidence type="ECO:0000259" key="3">
    <source>
        <dbReference type="PROSITE" id="PS01124"/>
    </source>
</evidence>
<evidence type="ECO:0000256" key="2">
    <source>
        <dbReference type="ARBA" id="ARBA00023163"/>
    </source>
</evidence>
<reference evidence="4 5" key="1">
    <citation type="journal article" date="2019" name="Int. J. Syst. Evol. Microbiol.">
        <title>The Global Catalogue of Microorganisms (GCM) 10K type strain sequencing project: providing services to taxonomists for standard genome sequencing and annotation.</title>
        <authorList>
            <consortium name="The Broad Institute Genomics Platform"/>
            <consortium name="The Broad Institute Genome Sequencing Center for Infectious Disease"/>
            <person name="Wu L."/>
            <person name="Ma J."/>
        </authorList>
    </citation>
    <scope>NUCLEOTIDE SEQUENCE [LARGE SCALE GENOMIC DNA]</scope>
    <source>
        <strain evidence="4 5">JCM 14560</strain>
    </source>
</reference>
<dbReference type="Pfam" id="PF12833">
    <property type="entry name" value="HTH_18"/>
    <property type="match status" value="1"/>
</dbReference>
<dbReference type="PANTHER" id="PTHR43130">
    <property type="entry name" value="ARAC-FAMILY TRANSCRIPTIONAL REGULATOR"/>
    <property type="match status" value="1"/>
</dbReference>
<evidence type="ECO:0000313" key="5">
    <source>
        <dbReference type="Proteomes" id="UP001422759"/>
    </source>
</evidence>
<dbReference type="InterPro" id="IPR002818">
    <property type="entry name" value="DJ-1/PfpI"/>
</dbReference>
<evidence type="ECO:0000313" key="4">
    <source>
        <dbReference type="EMBL" id="GAA2143113.1"/>
    </source>
</evidence>
<dbReference type="Proteomes" id="UP001422759">
    <property type="component" value="Unassembled WGS sequence"/>
</dbReference>
<dbReference type="PROSITE" id="PS01124">
    <property type="entry name" value="HTH_ARAC_FAMILY_2"/>
    <property type="match status" value="1"/>
</dbReference>
<dbReference type="InterPro" id="IPR009057">
    <property type="entry name" value="Homeodomain-like_sf"/>
</dbReference>
<dbReference type="EMBL" id="BAAANT010000014">
    <property type="protein sequence ID" value="GAA2143113.1"/>
    <property type="molecule type" value="Genomic_DNA"/>
</dbReference>
<dbReference type="PANTHER" id="PTHR43130:SF3">
    <property type="entry name" value="HTH-TYPE TRANSCRIPTIONAL REGULATOR RV1931C"/>
    <property type="match status" value="1"/>
</dbReference>